<dbReference type="Pfam" id="PF07007">
    <property type="entry name" value="LprI"/>
    <property type="match status" value="1"/>
</dbReference>
<organism evidence="2 3">
    <name type="scientific">Aureimonas ureilytica</name>
    <dbReference type="NCBI Taxonomy" id="401562"/>
    <lineage>
        <taxon>Bacteria</taxon>
        <taxon>Pseudomonadati</taxon>
        <taxon>Pseudomonadota</taxon>
        <taxon>Alphaproteobacteria</taxon>
        <taxon>Hyphomicrobiales</taxon>
        <taxon>Aurantimonadaceae</taxon>
        <taxon>Aureimonas</taxon>
    </lineage>
</organism>
<comment type="caution">
    <text evidence="2">The sequence shown here is derived from an EMBL/GenBank/DDBJ whole genome shotgun (WGS) entry which is preliminary data.</text>
</comment>
<proteinExistence type="predicted"/>
<dbReference type="OrthoDB" id="7340239at2"/>
<protein>
    <submittedName>
        <fullName evidence="2">Urease-associated protein</fullName>
    </submittedName>
</protein>
<sequence>MLIVLAVTLPLQASPTHALDCEGADDQTSLNFCAGRAYSEADSQLNELYRDLKDRLKGDPNRLGHLVSAQRAWIGFRDLECEFAVSALHGASAQPMAKADCLRAQTEQRINALNAYAHCEEGDLSCPIPPPSEQSN</sequence>
<dbReference type="AlphaFoldDB" id="A0A175R609"/>
<feature type="domain" description="Lysozyme inhibitor LprI-like N-terminal" evidence="1">
    <location>
        <begin position="23"/>
        <end position="113"/>
    </location>
</feature>
<dbReference type="EMBL" id="LDPZ01000054">
    <property type="protein sequence ID" value="KTQ85695.1"/>
    <property type="molecule type" value="Genomic_DNA"/>
</dbReference>
<evidence type="ECO:0000259" key="1">
    <source>
        <dbReference type="Pfam" id="PF07007"/>
    </source>
</evidence>
<reference evidence="2 3" key="1">
    <citation type="journal article" date="2016" name="Front. Microbiol.">
        <title>Genomic Resource of Rice Seed Associated Bacteria.</title>
        <authorList>
            <person name="Midha S."/>
            <person name="Bansal K."/>
            <person name="Sharma S."/>
            <person name="Kumar N."/>
            <person name="Patil P.P."/>
            <person name="Chaudhry V."/>
            <person name="Patil P.B."/>
        </authorList>
    </citation>
    <scope>NUCLEOTIDE SEQUENCE [LARGE SCALE GENOMIC DNA]</scope>
    <source>
        <strain evidence="2 3">NS226</strain>
    </source>
</reference>
<name>A0A175R609_9HYPH</name>
<dbReference type="STRING" id="401562.NS365_20770"/>
<evidence type="ECO:0000313" key="2">
    <source>
        <dbReference type="EMBL" id="KTQ85695.1"/>
    </source>
</evidence>
<accession>A0A175R609</accession>
<dbReference type="Proteomes" id="UP000078272">
    <property type="component" value="Unassembled WGS sequence"/>
</dbReference>
<gene>
    <name evidence="2" type="ORF">NS226_19240</name>
</gene>
<dbReference type="InterPro" id="IPR009739">
    <property type="entry name" value="LprI-like_N"/>
</dbReference>
<dbReference type="Gene3D" id="1.20.1270.180">
    <property type="match status" value="1"/>
</dbReference>
<evidence type="ECO:0000313" key="3">
    <source>
        <dbReference type="Proteomes" id="UP000078272"/>
    </source>
</evidence>
<dbReference type="PATRIC" id="fig|401562.3.peg.3961"/>